<dbReference type="HOGENOM" id="CLU_1203190_0_0_3"/>
<gene>
    <name evidence="1" type="ordered locus">Cyan7425_1207</name>
</gene>
<dbReference type="AlphaFoldDB" id="B8HMH1"/>
<evidence type="ECO:0000313" key="1">
    <source>
        <dbReference type="EMBL" id="ACL43586.1"/>
    </source>
</evidence>
<dbReference type="EMBL" id="CP001344">
    <property type="protein sequence ID" value="ACL43586.1"/>
    <property type="molecule type" value="Genomic_DNA"/>
</dbReference>
<dbReference type="eggNOG" id="ENOG503321G">
    <property type="taxonomic scope" value="Bacteria"/>
</dbReference>
<name>B8HMH1_CYAP4</name>
<dbReference type="STRING" id="395961.Cyan7425_1207"/>
<proteinExistence type="predicted"/>
<accession>B8HMH1</accession>
<reference evidence="1" key="1">
    <citation type="submission" date="2009-01" db="EMBL/GenBank/DDBJ databases">
        <title>Complete sequence of chromosome Cyanothece sp. PCC 7425.</title>
        <authorList>
            <consortium name="US DOE Joint Genome Institute"/>
            <person name="Lucas S."/>
            <person name="Copeland A."/>
            <person name="Lapidus A."/>
            <person name="Glavina del Rio T."/>
            <person name="Dalin E."/>
            <person name="Tice H."/>
            <person name="Bruce D."/>
            <person name="Goodwin L."/>
            <person name="Pitluck S."/>
            <person name="Sims D."/>
            <person name="Meineke L."/>
            <person name="Brettin T."/>
            <person name="Detter J.C."/>
            <person name="Han C."/>
            <person name="Larimer F."/>
            <person name="Land M."/>
            <person name="Hauser L."/>
            <person name="Kyrpides N."/>
            <person name="Ovchinnikova G."/>
            <person name="Liberton M."/>
            <person name="Stoeckel J."/>
            <person name="Banerjee A."/>
            <person name="Singh A."/>
            <person name="Page L."/>
            <person name="Sato H."/>
            <person name="Zhao L."/>
            <person name="Sherman L."/>
            <person name="Pakrasi H."/>
            <person name="Richardson P."/>
        </authorList>
    </citation>
    <scope>NUCLEOTIDE SEQUENCE</scope>
    <source>
        <strain evidence="1">PCC 7425</strain>
    </source>
</reference>
<sequence>MEPPTSSSAEIVAALIKGTVSTIPIVGNVISEVGNLYLNPLEKRKQRWMLEVSRAITDIQDRFLRLPELLEQDDLFISVLYQATIIALKNHQNEKFDALRNALVSTADPERISEDLVFQFLRYTDELSVTHLNILAALEKNAEEVSQFTELEQVYAQVGYSTGLSLDRAMFRTFLHDLDDRFLILLGDIDDFPEYASKVSHLLLESSKKRPLEITSLGHTFISFIQAGVI</sequence>
<dbReference type="KEGG" id="cyn:Cyan7425_1207"/>
<organism evidence="1">
    <name type="scientific">Cyanothece sp. (strain PCC 7425 / ATCC 29141)</name>
    <dbReference type="NCBI Taxonomy" id="395961"/>
    <lineage>
        <taxon>Bacteria</taxon>
        <taxon>Bacillati</taxon>
        <taxon>Cyanobacteriota</taxon>
        <taxon>Cyanophyceae</taxon>
        <taxon>Gomontiellales</taxon>
        <taxon>Cyanothecaceae</taxon>
        <taxon>Cyanothece</taxon>
    </lineage>
</organism>
<protein>
    <submittedName>
        <fullName evidence="1">Uncharacterized protein</fullName>
    </submittedName>
</protein>